<organism evidence="1 2">
    <name type="scientific">Pseudocercospora musae</name>
    <dbReference type="NCBI Taxonomy" id="113226"/>
    <lineage>
        <taxon>Eukaryota</taxon>
        <taxon>Fungi</taxon>
        <taxon>Dikarya</taxon>
        <taxon>Ascomycota</taxon>
        <taxon>Pezizomycotina</taxon>
        <taxon>Dothideomycetes</taxon>
        <taxon>Dothideomycetidae</taxon>
        <taxon>Mycosphaerellales</taxon>
        <taxon>Mycosphaerellaceae</taxon>
        <taxon>Pseudocercospora</taxon>
    </lineage>
</organism>
<reference evidence="1 2" key="1">
    <citation type="submission" date="2015-07" db="EMBL/GenBank/DDBJ databases">
        <title>Comparative genomics of the Sigatoka disease complex on banana suggests a link between parallel evolutionary changes in Pseudocercospora fijiensis and Pseudocercospora eumusae and increased virulence on the banana host.</title>
        <authorList>
            <person name="Chang T.-C."/>
            <person name="Salvucci A."/>
            <person name="Crous P.W."/>
            <person name="Stergiopoulos I."/>
        </authorList>
    </citation>
    <scope>NUCLEOTIDE SEQUENCE [LARGE SCALE GENOMIC DNA]</scope>
    <source>
        <strain evidence="1 2">CBS 116634</strain>
    </source>
</reference>
<protein>
    <submittedName>
        <fullName evidence="1">Uncharacterized protein</fullName>
    </submittedName>
</protein>
<sequence>MSGFAYQVLQTQRNRCQVLWEYARHGIRAVWRCSSRPLFWGLVDSLICTGFGSPQRTPDYDLTLILTGPNAIRLCKHMCHCPLEGLGLALSLGFGIDLTRGADRHKILLRNLVKYAEELSETGMAREKIAWD</sequence>
<evidence type="ECO:0000313" key="1">
    <source>
        <dbReference type="EMBL" id="KXT09339.1"/>
    </source>
</evidence>
<dbReference type="Proteomes" id="UP000073492">
    <property type="component" value="Unassembled WGS sequence"/>
</dbReference>
<dbReference type="AlphaFoldDB" id="A0A139I3R7"/>
<gene>
    <name evidence="1" type="ORF">AC579_4105</name>
</gene>
<comment type="caution">
    <text evidence="1">The sequence shown here is derived from an EMBL/GenBank/DDBJ whole genome shotgun (WGS) entry which is preliminary data.</text>
</comment>
<evidence type="ECO:0000313" key="2">
    <source>
        <dbReference type="Proteomes" id="UP000073492"/>
    </source>
</evidence>
<keyword evidence="2" id="KW-1185">Reference proteome</keyword>
<accession>A0A139I3R7</accession>
<dbReference type="EMBL" id="LFZO01000352">
    <property type="protein sequence ID" value="KXT09339.1"/>
    <property type="molecule type" value="Genomic_DNA"/>
</dbReference>
<name>A0A139I3R7_9PEZI</name>
<proteinExistence type="predicted"/>